<evidence type="ECO:0000259" key="4">
    <source>
        <dbReference type="SMART" id="SM00853"/>
    </source>
</evidence>
<dbReference type="CDD" id="cd16926">
    <property type="entry name" value="HATPase_MutL-MLH-PMS-like"/>
    <property type="match status" value="1"/>
</dbReference>
<feature type="region of interest" description="Disordered" evidence="3">
    <location>
        <begin position="409"/>
        <end position="435"/>
    </location>
</feature>
<evidence type="ECO:0000313" key="6">
    <source>
        <dbReference type="EMBL" id="CAL1697532.1"/>
    </source>
</evidence>
<dbReference type="InterPro" id="IPR038973">
    <property type="entry name" value="MutL/Mlh/Pms-like"/>
</dbReference>
<dbReference type="SMART" id="SM01340">
    <property type="entry name" value="DNA_mis_repair"/>
    <property type="match status" value="1"/>
</dbReference>
<dbReference type="InterPro" id="IPR014762">
    <property type="entry name" value="DNA_mismatch_repair_CS"/>
</dbReference>
<evidence type="ECO:0008006" key="8">
    <source>
        <dbReference type="Google" id="ProtNLM"/>
    </source>
</evidence>
<protein>
    <recommendedName>
        <fullName evidence="8">DNA mismatch repair protein MutL</fullName>
    </recommendedName>
</protein>
<dbReference type="PROSITE" id="PS00058">
    <property type="entry name" value="DNA_MISMATCH_REPAIR_1"/>
    <property type="match status" value="1"/>
</dbReference>
<name>A0ABP1CPB4_9APHY</name>
<dbReference type="Proteomes" id="UP001497453">
    <property type="component" value="Chromosome 10"/>
</dbReference>
<dbReference type="PANTHER" id="PTHR10073">
    <property type="entry name" value="DNA MISMATCH REPAIR PROTEIN MLH, PMS, MUTL"/>
    <property type="match status" value="1"/>
</dbReference>
<dbReference type="Pfam" id="PF13589">
    <property type="entry name" value="HATPase_c_3"/>
    <property type="match status" value="1"/>
</dbReference>
<feature type="domain" description="DNA mismatch repair protein S5" evidence="5">
    <location>
        <begin position="240"/>
        <end position="381"/>
    </location>
</feature>
<feature type="region of interest" description="Disordered" evidence="3">
    <location>
        <begin position="557"/>
        <end position="624"/>
    </location>
</feature>
<dbReference type="SUPFAM" id="SSF118116">
    <property type="entry name" value="DNA mismatch repair protein MutL"/>
    <property type="match status" value="1"/>
</dbReference>
<evidence type="ECO:0000259" key="5">
    <source>
        <dbReference type="SMART" id="SM01340"/>
    </source>
</evidence>
<evidence type="ECO:0000313" key="7">
    <source>
        <dbReference type="Proteomes" id="UP001497453"/>
    </source>
</evidence>
<dbReference type="NCBIfam" id="TIGR00585">
    <property type="entry name" value="mutl"/>
    <property type="match status" value="1"/>
</dbReference>
<dbReference type="InterPro" id="IPR042120">
    <property type="entry name" value="MutL_C_dimsub"/>
</dbReference>
<gene>
    <name evidence="6" type="ORF">GFSPODELE1_LOCUS1705</name>
</gene>
<accession>A0ABP1CPB4</accession>
<feature type="region of interest" description="Disordered" evidence="3">
    <location>
        <begin position="788"/>
        <end position="811"/>
    </location>
</feature>
<dbReference type="InterPro" id="IPR020568">
    <property type="entry name" value="Ribosomal_Su5_D2-typ_SF"/>
</dbReference>
<dbReference type="Gene3D" id="3.30.1540.20">
    <property type="entry name" value="MutL, C-terminal domain, dimerisation subdomain"/>
    <property type="match status" value="1"/>
</dbReference>
<reference evidence="7" key="1">
    <citation type="submission" date="2024-04" db="EMBL/GenBank/DDBJ databases">
        <authorList>
            <person name="Shaw F."/>
            <person name="Minotto A."/>
        </authorList>
    </citation>
    <scope>NUCLEOTIDE SEQUENCE [LARGE SCALE GENOMIC DNA]</scope>
</reference>
<feature type="compositionally biased region" description="Basic and acidic residues" evidence="3">
    <location>
        <begin position="595"/>
        <end position="604"/>
    </location>
</feature>
<feature type="compositionally biased region" description="Basic residues" evidence="3">
    <location>
        <begin position="605"/>
        <end position="615"/>
    </location>
</feature>
<keyword evidence="7" id="KW-1185">Reference proteome</keyword>
<evidence type="ECO:0000256" key="3">
    <source>
        <dbReference type="SAM" id="MobiDB-lite"/>
    </source>
</evidence>
<dbReference type="Gene3D" id="3.30.565.10">
    <property type="entry name" value="Histidine kinase-like ATPase, C-terminal domain"/>
    <property type="match status" value="1"/>
</dbReference>
<proteinExistence type="inferred from homology"/>
<organism evidence="6 7">
    <name type="scientific">Somion occarium</name>
    <dbReference type="NCBI Taxonomy" id="3059160"/>
    <lineage>
        <taxon>Eukaryota</taxon>
        <taxon>Fungi</taxon>
        <taxon>Dikarya</taxon>
        <taxon>Basidiomycota</taxon>
        <taxon>Agaricomycotina</taxon>
        <taxon>Agaricomycetes</taxon>
        <taxon>Polyporales</taxon>
        <taxon>Cerrenaceae</taxon>
        <taxon>Somion</taxon>
    </lineage>
</organism>
<feature type="region of interest" description="Disordered" evidence="3">
    <location>
        <begin position="640"/>
        <end position="695"/>
    </location>
</feature>
<dbReference type="InterPro" id="IPR002099">
    <property type="entry name" value="MutL/Mlh/PMS"/>
</dbReference>
<sequence>MNSAIKAIDATSIHRISSGQVVTDLPTAVKELVENSLDAGATNIEVRFKDYGLESIEVIDNGSGIAEEDYDAVGEHKCFESIHHMVSLRTLKHHTSKLETFEDLSSVTTFGFRGEALSSICALSDSVTITTATSSTAPMGAILQLDRNGRVTSHSGKVARQRGTTVTISKLFKPLPVRRKELERNAKREYSKVLNMLNAYALVPCATENKGVRLTCSNQLSGRKTIAFRTDGSPSIRASVSALWGAKSLDNIVELDLAFEVETEKSVIRRQAILGDTSSQIHSVHVRGLVSKFAVGGGRTGTDRQFFYVNGRPCTPTKVQKAFNEIYRTFNANQSPFIIANFIIPKDCLDINVSPDKRTIFIHSENNLIQALKASLEETFSPSRSTFNLNQTQASQKDSFIKHTKSKETPLFFQDHDDDEPTQDSPLGEKGPVGTFGLPDLLVNSSSLSTPTTSQSITNALESGIPETQASQETVEDVDMRGEEPSQSTDLIFPSVTDFAPAAARGTALPDDVDLRIEEDLTLVTKDKTVQGSSAISTTETHQSPLLEDNFCHSLPASRSVRPAGSTSPDLTSKMTPEPVQMVLSTTDASWNLRRRTEETSDRPAKRHKTNHASHSRNQSNAEANRMGDLRKHLLGFARTGSQIGVEDEENVRRAHGTSESPTVEGDGFDHEVQENSEHMHGERHANNPLDDHDSIQAEMDSDFNMDEEARHPEPREFDKPIIDITDDDTVESRSHNSQGTSSSAAQDSAIRLPEVIRTAKGNDISMNLDLSHRSASWRELEDRLASSHVVPDEGDPEDRDILSKGAGIQNDDDNARDALSRIIEKSDFLSMAIIGQFNKGFIIARRRKEGSTGRLVMDDLFIIDQHAADEKYNFEQLQESTRIESQKLIRPEDIELAASDELLAIDNIEVLRQNGFEIEVNEAAAEEYSHRLRLVAKPVSKATEFNMKDLEELIHLMHDQPQGRMVRCSKARAMFASRACRKSVMIGHSLQLPHLTSIVRHMGTMSQPWNCPHGRPTMRHLSDILPVGGSPGTSRSVRRRIVDFDTLDIGLDV</sequence>
<feature type="compositionally biased region" description="Basic and acidic residues" evidence="3">
    <location>
        <begin position="668"/>
        <end position="695"/>
    </location>
</feature>
<evidence type="ECO:0000256" key="1">
    <source>
        <dbReference type="ARBA" id="ARBA00006082"/>
    </source>
</evidence>
<dbReference type="PANTHER" id="PTHR10073:SF52">
    <property type="entry name" value="MISMATCH REPAIR ENDONUCLEASE PMS2"/>
    <property type="match status" value="1"/>
</dbReference>
<feature type="region of interest" description="Disordered" evidence="3">
    <location>
        <begin position="730"/>
        <end position="752"/>
    </location>
</feature>
<dbReference type="Pfam" id="PF01119">
    <property type="entry name" value="DNA_mis_repair"/>
    <property type="match status" value="1"/>
</dbReference>
<comment type="similarity">
    <text evidence="1">Belongs to the DNA mismatch repair MutL/HexB family.</text>
</comment>
<dbReference type="SUPFAM" id="SSF54211">
    <property type="entry name" value="Ribosomal protein S5 domain 2-like"/>
    <property type="match status" value="1"/>
</dbReference>
<feature type="compositionally biased region" description="Polar residues" evidence="3">
    <location>
        <begin position="736"/>
        <end position="747"/>
    </location>
</feature>
<feature type="domain" description="MutL C-terminal dimerisation" evidence="4">
    <location>
        <begin position="834"/>
        <end position="991"/>
    </location>
</feature>
<dbReference type="SMART" id="SM00853">
    <property type="entry name" value="MutL_C"/>
    <property type="match status" value="1"/>
</dbReference>
<dbReference type="InterPro" id="IPR014721">
    <property type="entry name" value="Ribsml_uS5_D2-typ_fold_subgr"/>
</dbReference>
<evidence type="ECO:0000256" key="2">
    <source>
        <dbReference type="ARBA" id="ARBA00022763"/>
    </source>
</evidence>
<dbReference type="InterPro" id="IPR042121">
    <property type="entry name" value="MutL_C_regsub"/>
</dbReference>
<dbReference type="Gene3D" id="3.30.1370.100">
    <property type="entry name" value="MutL, C-terminal domain, regulatory subdomain"/>
    <property type="match status" value="1"/>
</dbReference>
<keyword evidence="2" id="KW-0227">DNA damage</keyword>
<dbReference type="InterPro" id="IPR036890">
    <property type="entry name" value="HATPase_C_sf"/>
</dbReference>
<dbReference type="CDD" id="cd03484">
    <property type="entry name" value="MutL_Trans_hPMS_2_like"/>
    <property type="match status" value="1"/>
</dbReference>
<dbReference type="Gene3D" id="3.30.230.10">
    <property type="match status" value="1"/>
</dbReference>
<feature type="compositionally biased region" description="Polar residues" evidence="3">
    <location>
        <begin position="565"/>
        <end position="575"/>
    </location>
</feature>
<dbReference type="InterPro" id="IPR014790">
    <property type="entry name" value="MutL_C"/>
</dbReference>
<dbReference type="InterPro" id="IPR037198">
    <property type="entry name" value="MutL_C_sf"/>
</dbReference>
<dbReference type="EMBL" id="OZ037953">
    <property type="protein sequence ID" value="CAL1697532.1"/>
    <property type="molecule type" value="Genomic_DNA"/>
</dbReference>
<dbReference type="InterPro" id="IPR013507">
    <property type="entry name" value="DNA_mismatch_S5_2-like"/>
</dbReference>
<dbReference type="Pfam" id="PF08676">
    <property type="entry name" value="MutL_C"/>
    <property type="match status" value="1"/>
</dbReference>
<dbReference type="SUPFAM" id="SSF55874">
    <property type="entry name" value="ATPase domain of HSP90 chaperone/DNA topoisomerase II/histidine kinase"/>
    <property type="match status" value="1"/>
</dbReference>